<dbReference type="Gene3D" id="1.10.730.10">
    <property type="entry name" value="Isoleucyl-tRNA Synthetase, Domain 1"/>
    <property type="match status" value="1"/>
</dbReference>
<keyword evidence="6 16" id="KW-0820">tRNA-binding</keyword>
<evidence type="ECO:0000256" key="1">
    <source>
        <dbReference type="ARBA" id="ARBA00003314"/>
    </source>
</evidence>
<dbReference type="InterPro" id="IPR033911">
    <property type="entry name" value="MetRS_core"/>
</dbReference>
<keyword evidence="5 16" id="KW-0963">Cytoplasm</keyword>
<feature type="binding site" evidence="16">
    <location>
        <position position="159"/>
    </location>
    <ligand>
        <name>Zn(2+)</name>
        <dbReference type="ChEBI" id="CHEBI:29105"/>
    </ligand>
</feature>
<dbReference type="Gene3D" id="3.40.50.620">
    <property type="entry name" value="HUPs"/>
    <property type="match status" value="1"/>
</dbReference>
<dbReference type="GO" id="GO:0005524">
    <property type="term" value="F:ATP binding"/>
    <property type="evidence" value="ECO:0007669"/>
    <property type="project" value="UniProtKB-UniRule"/>
</dbReference>
<dbReference type="EMBL" id="JAPDPJ010000053">
    <property type="protein sequence ID" value="MCW3788425.1"/>
    <property type="molecule type" value="Genomic_DNA"/>
</dbReference>
<evidence type="ECO:0000313" key="19">
    <source>
        <dbReference type="Proteomes" id="UP001209229"/>
    </source>
</evidence>
<evidence type="ECO:0000259" key="17">
    <source>
        <dbReference type="PROSITE" id="PS50886"/>
    </source>
</evidence>
<dbReference type="Pfam" id="PF19303">
    <property type="entry name" value="Anticodon_3"/>
    <property type="match status" value="1"/>
</dbReference>
<dbReference type="GO" id="GO:0046872">
    <property type="term" value="F:metal ion binding"/>
    <property type="evidence" value="ECO:0007669"/>
    <property type="project" value="UniProtKB-KW"/>
</dbReference>
<dbReference type="SUPFAM" id="SSF50249">
    <property type="entry name" value="Nucleic acid-binding proteins"/>
    <property type="match status" value="1"/>
</dbReference>
<dbReference type="PANTHER" id="PTHR45765">
    <property type="entry name" value="METHIONINE--TRNA LIGASE"/>
    <property type="match status" value="1"/>
</dbReference>
<comment type="subunit">
    <text evidence="4 16">Homodimer.</text>
</comment>
<evidence type="ECO:0000256" key="4">
    <source>
        <dbReference type="ARBA" id="ARBA00011738"/>
    </source>
</evidence>
<dbReference type="Proteomes" id="UP001209229">
    <property type="component" value="Unassembled WGS sequence"/>
</dbReference>
<dbReference type="GO" id="GO:0000049">
    <property type="term" value="F:tRNA binding"/>
    <property type="evidence" value="ECO:0007669"/>
    <property type="project" value="UniProtKB-UniRule"/>
</dbReference>
<dbReference type="InterPro" id="IPR001412">
    <property type="entry name" value="aa-tRNA-synth_I_CS"/>
</dbReference>
<dbReference type="HAMAP" id="MF_00098">
    <property type="entry name" value="Met_tRNA_synth_type1"/>
    <property type="match status" value="1"/>
</dbReference>
<dbReference type="Pfam" id="PF01588">
    <property type="entry name" value="tRNA_bind"/>
    <property type="match status" value="1"/>
</dbReference>
<comment type="caution">
    <text evidence="18">The sequence shown here is derived from an EMBL/GenBank/DDBJ whole genome shotgun (WGS) entry which is preliminary data.</text>
</comment>
<dbReference type="PRINTS" id="PR01041">
    <property type="entry name" value="TRNASYNTHMET"/>
</dbReference>
<dbReference type="SUPFAM" id="SSF57770">
    <property type="entry name" value="Methionyl-tRNA synthetase (MetRS), Zn-domain"/>
    <property type="match status" value="1"/>
</dbReference>
<keyword evidence="19" id="KW-1185">Reference proteome</keyword>
<dbReference type="InterPro" id="IPR012340">
    <property type="entry name" value="NA-bd_OB-fold"/>
</dbReference>
<feature type="binding site" evidence="16">
    <location>
        <position position="146"/>
    </location>
    <ligand>
        <name>Zn(2+)</name>
        <dbReference type="ChEBI" id="CHEBI:29105"/>
    </ligand>
</feature>
<evidence type="ECO:0000313" key="18">
    <source>
        <dbReference type="EMBL" id="MCW3788425.1"/>
    </source>
</evidence>
<evidence type="ECO:0000256" key="16">
    <source>
        <dbReference type="HAMAP-Rule" id="MF_00098"/>
    </source>
</evidence>
<feature type="binding site" evidence="16">
    <location>
        <position position="149"/>
    </location>
    <ligand>
        <name>Zn(2+)</name>
        <dbReference type="ChEBI" id="CHEBI:29105"/>
    </ligand>
</feature>
<feature type="domain" description="TRNA-binding" evidence="17">
    <location>
        <begin position="577"/>
        <end position="678"/>
    </location>
</feature>
<proteinExistence type="inferred from homology"/>
<feature type="short sequence motif" description="'HIGH' region" evidence="16">
    <location>
        <begin position="14"/>
        <end position="24"/>
    </location>
</feature>
<evidence type="ECO:0000256" key="6">
    <source>
        <dbReference type="ARBA" id="ARBA00022555"/>
    </source>
</evidence>
<dbReference type="PROSITE" id="PS00178">
    <property type="entry name" value="AA_TRNA_LIGASE_I"/>
    <property type="match status" value="1"/>
</dbReference>
<evidence type="ECO:0000256" key="3">
    <source>
        <dbReference type="ARBA" id="ARBA00008258"/>
    </source>
</evidence>
<evidence type="ECO:0000256" key="7">
    <source>
        <dbReference type="ARBA" id="ARBA00022598"/>
    </source>
</evidence>
<keyword evidence="9 16" id="KW-0547">Nucleotide-binding</keyword>
<comment type="catalytic activity">
    <reaction evidence="15 16">
        <text>tRNA(Met) + L-methionine + ATP = L-methionyl-tRNA(Met) + AMP + diphosphate</text>
        <dbReference type="Rhea" id="RHEA:13481"/>
        <dbReference type="Rhea" id="RHEA-COMP:9667"/>
        <dbReference type="Rhea" id="RHEA-COMP:9698"/>
        <dbReference type="ChEBI" id="CHEBI:30616"/>
        <dbReference type="ChEBI" id="CHEBI:33019"/>
        <dbReference type="ChEBI" id="CHEBI:57844"/>
        <dbReference type="ChEBI" id="CHEBI:78442"/>
        <dbReference type="ChEBI" id="CHEBI:78530"/>
        <dbReference type="ChEBI" id="CHEBI:456215"/>
        <dbReference type="EC" id="6.1.1.10"/>
    </reaction>
</comment>
<dbReference type="InterPro" id="IPR023458">
    <property type="entry name" value="Met-tRNA_ligase_1"/>
</dbReference>
<evidence type="ECO:0000256" key="2">
    <source>
        <dbReference type="ARBA" id="ARBA00004496"/>
    </source>
</evidence>
<dbReference type="CDD" id="cd07957">
    <property type="entry name" value="Anticodon_Ia_Met"/>
    <property type="match status" value="1"/>
</dbReference>
<keyword evidence="7 16" id="KW-0436">Ligase</keyword>
<keyword evidence="11 16" id="KW-0067">ATP-binding</keyword>
<dbReference type="InterPro" id="IPR029038">
    <property type="entry name" value="MetRS_Zn"/>
</dbReference>
<dbReference type="RefSeq" id="WP_301191985.1">
    <property type="nucleotide sequence ID" value="NZ_JAPDPJ010000053.1"/>
</dbReference>
<dbReference type="SUPFAM" id="SSF47323">
    <property type="entry name" value="Anticodon-binding domain of a subclass of class I aminoacyl-tRNA synthetases"/>
    <property type="match status" value="1"/>
</dbReference>
<dbReference type="SUPFAM" id="SSF52374">
    <property type="entry name" value="Nucleotidylyl transferase"/>
    <property type="match status" value="1"/>
</dbReference>
<feature type="binding site" evidence="16">
    <location>
        <position position="162"/>
    </location>
    <ligand>
        <name>Zn(2+)</name>
        <dbReference type="ChEBI" id="CHEBI:29105"/>
    </ligand>
</feature>
<dbReference type="InterPro" id="IPR004495">
    <property type="entry name" value="Met-tRNA-synth_bsu_C"/>
</dbReference>
<evidence type="ECO:0000256" key="11">
    <source>
        <dbReference type="ARBA" id="ARBA00022840"/>
    </source>
</evidence>
<keyword evidence="10 16" id="KW-0862">Zinc</keyword>
<dbReference type="FunFam" id="2.40.50.140:FF:000042">
    <property type="entry name" value="Methionine--tRNA ligase"/>
    <property type="match status" value="1"/>
</dbReference>
<organism evidence="18 19">
    <name type="scientific">Plebeiibacterium sediminum</name>
    <dbReference type="NCBI Taxonomy" id="2992112"/>
    <lineage>
        <taxon>Bacteria</taxon>
        <taxon>Pseudomonadati</taxon>
        <taxon>Bacteroidota</taxon>
        <taxon>Bacteroidia</taxon>
        <taxon>Marinilabiliales</taxon>
        <taxon>Marinilabiliaceae</taxon>
        <taxon>Plebeiibacterium</taxon>
    </lineage>
</organism>
<keyword evidence="8 16" id="KW-0479">Metal-binding</keyword>
<dbReference type="EC" id="6.1.1.10" evidence="16"/>
<name>A0AAE3M8B4_9BACT</name>
<dbReference type="InterPro" id="IPR014729">
    <property type="entry name" value="Rossmann-like_a/b/a_fold"/>
</dbReference>
<reference evidence="18" key="1">
    <citation type="submission" date="2022-10" db="EMBL/GenBank/DDBJ databases">
        <authorList>
            <person name="Yu W.X."/>
        </authorList>
    </citation>
    <scope>NUCLEOTIDE SEQUENCE</scope>
    <source>
        <strain evidence="18">AAT</strain>
    </source>
</reference>
<accession>A0AAE3M8B4</accession>
<keyword evidence="14 16" id="KW-0030">Aminoacyl-tRNA synthetase</keyword>
<dbReference type="PROSITE" id="PS50886">
    <property type="entry name" value="TRBD"/>
    <property type="match status" value="1"/>
</dbReference>
<evidence type="ECO:0000256" key="15">
    <source>
        <dbReference type="ARBA" id="ARBA00047364"/>
    </source>
</evidence>
<evidence type="ECO:0000256" key="10">
    <source>
        <dbReference type="ARBA" id="ARBA00022833"/>
    </source>
</evidence>
<dbReference type="Pfam" id="PF09334">
    <property type="entry name" value="tRNA-synt_1g"/>
    <property type="match status" value="1"/>
</dbReference>
<dbReference type="InterPro" id="IPR009080">
    <property type="entry name" value="tRNAsynth_Ia_anticodon-bd"/>
</dbReference>
<dbReference type="NCBIfam" id="NF001100">
    <property type="entry name" value="PRK00133.1"/>
    <property type="match status" value="1"/>
</dbReference>
<evidence type="ECO:0000256" key="13">
    <source>
        <dbReference type="ARBA" id="ARBA00022917"/>
    </source>
</evidence>
<dbReference type="InterPro" id="IPR014758">
    <property type="entry name" value="Met-tRNA_synth"/>
</dbReference>
<feature type="short sequence motif" description="'KMSKS' region" evidence="16">
    <location>
        <begin position="330"/>
        <end position="334"/>
    </location>
</feature>
<evidence type="ECO:0000256" key="5">
    <source>
        <dbReference type="ARBA" id="ARBA00022490"/>
    </source>
</evidence>
<dbReference type="GO" id="GO:0004825">
    <property type="term" value="F:methionine-tRNA ligase activity"/>
    <property type="evidence" value="ECO:0007669"/>
    <property type="project" value="UniProtKB-UniRule"/>
</dbReference>
<keyword evidence="12 16" id="KW-0694">RNA-binding</keyword>
<comment type="subcellular location">
    <subcellularLocation>
        <location evidence="2 16">Cytoplasm</location>
    </subcellularLocation>
</comment>
<sequence>MDNFKRTLVTTALPYANGPVHIGHLAGVYVPADIYVRYLRMKGEDVLLIGGSDEHGVPITLKAKNEGVTPQDIVDRYHGIIKKSFQEFGITFDIYSRTTTETHYKTASEFFKTLYDKGEFIEKESDQYYDEEAKQFLADRYITGTCPHCGNEGAYGDQCESCGTSLNATDLINPVSVISGSVPVVRKTKHWYLPLDKHEPFLKKWILEDHKEWKANVYGQCKSWIDQGLQPRAVSRDLDWGVPVPVDGADGKVLYVWFDAPIGYISATKELTPEWEKYWKDKETKLLHFIGKDNIVFHCIVFPSMLKAEGSFNLPENVPANEFLNLEGDKISTSRNWAVWLHEYLEDFKDQQDVLRYVLAANAPETKDNDFTWKDFQARNNNELVAILGNFVNRAIVLTHKYYDGKTPEMGSVVEDFDKQSLEEISVIVNKVQSSLDQYRFREAIKEMMNLARLGNKYLADTEPWKLIKTDEERVKTIMYVSLQITANLSVLMEPFLPFSAVKLQNMINLSDVNWSDLGKTDLLKAGHVINKPELLFAKIEDETIQTQLDKLQATKTANEAAAKTAAPAKENISFDDFTKMDIRIGTILEAEKVAKTKKLLKLLIDTGIDKRTVVSGIAEYYKPEDIIGKQVSILVNLAPRNIKGIESQGMILMGEDANGELVFVQPSKDIKAGSEVR</sequence>
<comment type="function">
    <text evidence="1 16">Is required not only for elongation of protein synthesis but also for the initiation of all mRNA translation through initiator tRNA(fMet) aminoacylation.</text>
</comment>
<comment type="cofactor">
    <cofactor evidence="16">
        <name>Zn(2+)</name>
        <dbReference type="ChEBI" id="CHEBI:29105"/>
    </cofactor>
    <text evidence="16">Binds 1 zinc ion per subunit.</text>
</comment>
<dbReference type="Gene3D" id="2.40.50.140">
    <property type="entry name" value="Nucleic acid-binding proteins"/>
    <property type="match status" value="1"/>
</dbReference>
<dbReference type="InterPro" id="IPR041872">
    <property type="entry name" value="Anticodon_Met"/>
</dbReference>
<evidence type="ECO:0000256" key="8">
    <source>
        <dbReference type="ARBA" id="ARBA00022723"/>
    </source>
</evidence>
<feature type="binding site" evidence="16">
    <location>
        <position position="333"/>
    </location>
    <ligand>
        <name>ATP</name>
        <dbReference type="ChEBI" id="CHEBI:30616"/>
    </ligand>
</feature>
<dbReference type="InterPro" id="IPR015413">
    <property type="entry name" value="Methionyl/Leucyl_tRNA_Synth"/>
</dbReference>
<protein>
    <recommendedName>
        <fullName evidence="16">Methionine--tRNA ligase</fullName>
        <ecNumber evidence="16">6.1.1.10</ecNumber>
    </recommendedName>
    <alternativeName>
        <fullName evidence="16">Methionyl-tRNA synthetase</fullName>
        <shortName evidence="16">MetRS</shortName>
    </alternativeName>
</protein>
<dbReference type="NCBIfam" id="TIGR00399">
    <property type="entry name" value="metG_C_term"/>
    <property type="match status" value="1"/>
</dbReference>
<dbReference type="GO" id="GO:0005829">
    <property type="term" value="C:cytosol"/>
    <property type="evidence" value="ECO:0007669"/>
    <property type="project" value="TreeGrafter"/>
</dbReference>
<gene>
    <name evidence="16 18" type="primary">metG</name>
    <name evidence="18" type="ORF">OM075_18295</name>
</gene>
<dbReference type="GO" id="GO:0006431">
    <property type="term" value="P:methionyl-tRNA aminoacylation"/>
    <property type="evidence" value="ECO:0007669"/>
    <property type="project" value="UniProtKB-UniRule"/>
</dbReference>
<evidence type="ECO:0000256" key="12">
    <source>
        <dbReference type="ARBA" id="ARBA00022884"/>
    </source>
</evidence>
<keyword evidence="13 16" id="KW-0648">Protein biosynthesis</keyword>
<dbReference type="AlphaFoldDB" id="A0AAE3M8B4"/>
<evidence type="ECO:0000256" key="14">
    <source>
        <dbReference type="ARBA" id="ARBA00023146"/>
    </source>
</evidence>
<dbReference type="CDD" id="cd02800">
    <property type="entry name" value="tRNA_bind_EcMetRS_like"/>
    <property type="match status" value="1"/>
</dbReference>
<dbReference type="NCBIfam" id="TIGR00398">
    <property type="entry name" value="metG"/>
    <property type="match status" value="1"/>
</dbReference>
<dbReference type="FunFam" id="2.20.28.20:FF:000001">
    <property type="entry name" value="Methionine--tRNA ligase"/>
    <property type="match status" value="1"/>
</dbReference>
<dbReference type="CDD" id="cd00814">
    <property type="entry name" value="MetRS_core"/>
    <property type="match status" value="1"/>
</dbReference>
<evidence type="ECO:0000256" key="9">
    <source>
        <dbReference type="ARBA" id="ARBA00022741"/>
    </source>
</evidence>
<dbReference type="PANTHER" id="PTHR45765:SF1">
    <property type="entry name" value="METHIONINE--TRNA LIGASE, CYTOPLASMIC"/>
    <property type="match status" value="1"/>
</dbReference>
<dbReference type="Gene3D" id="2.20.28.20">
    <property type="entry name" value="Methionyl-tRNA synthetase, Zn-domain"/>
    <property type="match status" value="1"/>
</dbReference>
<comment type="similarity">
    <text evidence="3 16">Belongs to the class-I aminoacyl-tRNA synthetase family. MetG type 1 subfamily.</text>
</comment>
<dbReference type="InterPro" id="IPR002547">
    <property type="entry name" value="tRNA-bd_dom"/>
</dbReference>